<dbReference type="EMBL" id="PVTX01000012">
    <property type="protein sequence ID" value="PRZ03723.1"/>
    <property type="molecule type" value="Genomic_DNA"/>
</dbReference>
<evidence type="ECO:0000259" key="2">
    <source>
        <dbReference type="SMART" id="SM00331"/>
    </source>
</evidence>
<protein>
    <submittedName>
        <fullName evidence="3">Serine phosphatase RsbU (Regulator of sigma subunit)</fullName>
    </submittedName>
</protein>
<evidence type="ECO:0000256" key="1">
    <source>
        <dbReference type="ARBA" id="ARBA00022801"/>
    </source>
</evidence>
<name>A0ABX5EA63_9MICO</name>
<dbReference type="PANTHER" id="PTHR43156:SF2">
    <property type="entry name" value="STAGE II SPORULATION PROTEIN E"/>
    <property type="match status" value="1"/>
</dbReference>
<keyword evidence="1" id="KW-0378">Hydrolase</keyword>
<dbReference type="Pfam" id="PF07228">
    <property type="entry name" value="SpoIIE"/>
    <property type="match status" value="1"/>
</dbReference>
<dbReference type="Proteomes" id="UP000239895">
    <property type="component" value="Unassembled WGS sequence"/>
</dbReference>
<comment type="caution">
    <text evidence="3">The sequence shown here is derived from an EMBL/GenBank/DDBJ whole genome shotgun (WGS) entry which is preliminary data.</text>
</comment>
<feature type="domain" description="PPM-type phosphatase" evidence="2">
    <location>
        <begin position="315"/>
        <end position="528"/>
    </location>
</feature>
<keyword evidence="4" id="KW-1185">Reference proteome</keyword>
<sequence length="529" mass="56307">MSDWFEAAVPNSGCGAVARATDWASTSLGDPSGWPAGLRSAVELCFSTRFAVLVTWGPDLTMIYNDGYRAMLGSDLHPRAMGSPAATLWGQIWDDIGPLFTEVLTSGEPTWNVDMLLWMNRSGFLEETRFTFSYSPLRDDDGTVRGVMDIATETTDQVVNQRRLGTLGLLSTALHGRRGDLREVAEAAMDVLAASEDIGYAHLYLGPDRVASTGGDDAAHADDVAAARRGGAVSWRDGTLVVPLGARRGRSPLGALVLGGNRRRPLDDVQRSFLELLARTTGTALAEAEEHRDEITRARTVSDALQDAMVPAPPRSPLWCTRYRPADDSLSVGGDWFDVVSGPDATSGLVVGDCVGHGVEAAARMGRLSSAGRAVMLDGAGPARTLEMLDVFARTVPGSEFATVFCGVVDPVARTLVYSSAGHPPALVVGADGGTRWLDRARGTPLAVTTERRPEHTEPLAAGDTVLLYTDGLVERRGEVLTAGLERLARAAATACADATLDEVPDRLLSDVLPDAARDDVAIVLYRVP</sequence>
<gene>
    <name evidence="3" type="ORF">BCL65_11235</name>
</gene>
<dbReference type="InterPro" id="IPR052016">
    <property type="entry name" value="Bact_Sigma-Reg"/>
</dbReference>
<evidence type="ECO:0000313" key="3">
    <source>
        <dbReference type="EMBL" id="PRZ03723.1"/>
    </source>
</evidence>
<organism evidence="3 4">
    <name type="scientific">Isoptericola halotolerans</name>
    <dbReference type="NCBI Taxonomy" id="300560"/>
    <lineage>
        <taxon>Bacteria</taxon>
        <taxon>Bacillati</taxon>
        <taxon>Actinomycetota</taxon>
        <taxon>Actinomycetes</taxon>
        <taxon>Micrococcales</taxon>
        <taxon>Promicromonosporaceae</taxon>
        <taxon>Isoptericola</taxon>
    </lineage>
</organism>
<dbReference type="Gene3D" id="3.30.450.20">
    <property type="entry name" value="PAS domain"/>
    <property type="match status" value="1"/>
</dbReference>
<evidence type="ECO:0000313" key="4">
    <source>
        <dbReference type="Proteomes" id="UP000239895"/>
    </source>
</evidence>
<dbReference type="RefSeq" id="WP_106269460.1">
    <property type="nucleotide sequence ID" value="NZ_PVTX01000012.1"/>
</dbReference>
<dbReference type="PANTHER" id="PTHR43156">
    <property type="entry name" value="STAGE II SPORULATION PROTEIN E-RELATED"/>
    <property type="match status" value="1"/>
</dbReference>
<accession>A0ABX5EA63</accession>
<dbReference type="InterPro" id="IPR036457">
    <property type="entry name" value="PPM-type-like_dom_sf"/>
</dbReference>
<dbReference type="Gene3D" id="3.60.40.10">
    <property type="entry name" value="PPM-type phosphatase domain"/>
    <property type="match status" value="1"/>
</dbReference>
<reference evidence="3 4" key="1">
    <citation type="submission" date="2018-03" db="EMBL/GenBank/DDBJ databases">
        <title>Comparative analysis of microorganisms from saline springs in Andes Mountain Range, Colombia.</title>
        <authorList>
            <person name="Rubin E."/>
        </authorList>
    </citation>
    <scope>NUCLEOTIDE SEQUENCE [LARGE SCALE GENOMIC DNA]</scope>
    <source>
        <strain evidence="3 4">CG 23</strain>
    </source>
</reference>
<dbReference type="SMART" id="SM00331">
    <property type="entry name" value="PP2C_SIG"/>
    <property type="match status" value="1"/>
</dbReference>
<proteinExistence type="predicted"/>
<dbReference type="InterPro" id="IPR001932">
    <property type="entry name" value="PPM-type_phosphatase-like_dom"/>
</dbReference>